<dbReference type="InterPro" id="IPR001075">
    <property type="entry name" value="NIF_FeS_clus_asmbl_NifU_C"/>
</dbReference>
<dbReference type="Pfam" id="PF01106">
    <property type="entry name" value="NifU"/>
    <property type="match status" value="1"/>
</dbReference>
<dbReference type="GO" id="GO:0051536">
    <property type="term" value="F:iron-sulfur cluster binding"/>
    <property type="evidence" value="ECO:0007669"/>
    <property type="project" value="InterPro"/>
</dbReference>
<comment type="caution">
    <text evidence="3">The sequence shown here is derived from an EMBL/GenBank/DDBJ whole genome shotgun (WGS) entry which is preliminary data.</text>
</comment>
<evidence type="ECO:0000256" key="1">
    <source>
        <dbReference type="ARBA" id="ARBA00006420"/>
    </source>
</evidence>
<dbReference type="GO" id="GO:0016226">
    <property type="term" value="P:iron-sulfur cluster assembly"/>
    <property type="evidence" value="ECO:0007669"/>
    <property type="project" value="InterPro"/>
</dbReference>
<dbReference type="SUPFAM" id="SSF117916">
    <property type="entry name" value="Fe-S cluster assembly (FSCA) domain-like"/>
    <property type="match status" value="1"/>
</dbReference>
<dbReference type="EMBL" id="LAZR01009822">
    <property type="protein sequence ID" value="KKM70419.1"/>
    <property type="molecule type" value="Genomic_DNA"/>
</dbReference>
<proteinExistence type="inferred from homology"/>
<sequence>MKEDVQKALEEIRPHLKADGGDVELVDVTEDGVAKVKLLGACEGCPMREMTLTQGITRFIKKKVPQIKEVQTV</sequence>
<dbReference type="PANTHER" id="PTHR11178">
    <property type="entry name" value="IRON-SULFUR CLUSTER SCAFFOLD PROTEIN NFU-RELATED"/>
    <property type="match status" value="1"/>
</dbReference>
<feature type="domain" description="NIF system FeS cluster assembly NifU C-terminal" evidence="2">
    <location>
        <begin position="5"/>
        <end position="71"/>
    </location>
</feature>
<dbReference type="GO" id="GO:0005739">
    <property type="term" value="C:mitochondrion"/>
    <property type="evidence" value="ECO:0007669"/>
    <property type="project" value="TreeGrafter"/>
</dbReference>
<protein>
    <recommendedName>
        <fullName evidence="2">NIF system FeS cluster assembly NifU C-terminal domain-containing protein</fullName>
    </recommendedName>
</protein>
<dbReference type="Gene3D" id="3.30.300.130">
    <property type="entry name" value="Fe-S cluster assembly (FSCA)"/>
    <property type="match status" value="1"/>
</dbReference>
<dbReference type="InterPro" id="IPR034904">
    <property type="entry name" value="FSCA_dom_sf"/>
</dbReference>
<dbReference type="AlphaFoldDB" id="A0A0F9JKP6"/>
<name>A0A0F9JKP6_9ZZZZ</name>
<accession>A0A0F9JKP6</accession>
<gene>
    <name evidence="3" type="ORF">LCGC14_1440970</name>
</gene>
<reference evidence="3" key="1">
    <citation type="journal article" date="2015" name="Nature">
        <title>Complex archaea that bridge the gap between prokaryotes and eukaryotes.</title>
        <authorList>
            <person name="Spang A."/>
            <person name="Saw J.H."/>
            <person name="Jorgensen S.L."/>
            <person name="Zaremba-Niedzwiedzka K."/>
            <person name="Martijn J."/>
            <person name="Lind A.E."/>
            <person name="van Eijk R."/>
            <person name="Schleper C."/>
            <person name="Guy L."/>
            <person name="Ettema T.J."/>
        </authorList>
    </citation>
    <scope>NUCLEOTIDE SEQUENCE</scope>
</reference>
<dbReference type="PANTHER" id="PTHR11178:SF25">
    <property type="entry name" value="NIFU-LIKE PROTEIN 3, CHLOROPLASTIC"/>
    <property type="match status" value="1"/>
</dbReference>
<organism evidence="3">
    <name type="scientific">marine sediment metagenome</name>
    <dbReference type="NCBI Taxonomy" id="412755"/>
    <lineage>
        <taxon>unclassified sequences</taxon>
        <taxon>metagenomes</taxon>
        <taxon>ecological metagenomes</taxon>
    </lineage>
</organism>
<evidence type="ECO:0000313" key="3">
    <source>
        <dbReference type="EMBL" id="KKM70419.1"/>
    </source>
</evidence>
<evidence type="ECO:0000259" key="2">
    <source>
        <dbReference type="Pfam" id="PF01106"/>
    </source>
</evidence>
<dbReference type="GO" id="GO:0005506">
    <property type="term" value="F:iron ion binding"/>
    <property type="evidence" value="ECO:0007669"/>
    <property type="project" value="InterPro"/>
</dbReference>
<comment type="similarity">
    <text evidence="1">Belongs to the NifU family.</text>
</comment>